<keyword evidence="2" id="KW-1185">Reference proteome</keyword>
<dbReference type="EMBL" id="CADCXV010000188">
    <property type="protein sequence ID" value="CAB0028742.1"/>
    <property type="molecule type" value="Genomic_DNA"/>
</dbReference>
<proteinExistence type="predicted"/>
<accession>A0A6H5I0H6</accession>
<dbReference type="Proteomes" id="UP000479190">
    <property type="component" value="Unassembled WGS sequence"/>
</dbReference>
<sequence>MHPRYSKLVARASNDSQAYAETKSFWINLAKQKVQILCDKSKGEIWTIAKLKTKICKQFSSNLNNQPLNLSMKENSIPLTEEKKKKEQLVDVELENSPASREQTPNSSRCASPIAEVNKFSITLTPDSKITFNFTFNFLTIDSIVVDINKILKHLPNTTNDLNASQDLIF</sequence>
<protein>
    <submittedName>
        <fullName evidence="1">Uncharacterized protein</fullName>
    </submittedName>
</protein>
<name>A0A6H5I0H6_9HYME</name>
<dbReference type="AlphaFoldDB" id="A0A6H5I0H6"/>
<evidence type="ECO:0000313" key="2">
    <source>
        <dbReference type="Proteomes" id="UP000479190"/>
    </source>
</evidence>
<evidence type="ECO:0000313" key="1">
    <source>
        <dbReference type="EMBL" id="CAB0028742.1"/>
    </source>
</evidence>
<organism evidence="1 2">
    <name type="scientific">Trichogramma brassicae</name>
    <dbReference type="NCBI Taxonomy" id="86971"/>
    <lineage>
        <taxon>Eukaryota</taxon>
        <taxon>Metazoa</taxon>
        <taxon>Ecdysozoa</taxon>
        <taxon>Arthropoda</taxon>
        <taxon>Hexapoda</taxon>
        <taxon>Insecta</taxon>
        <taxon>Pterygota</taxon>
        <taxon>Neoptera</taxon>
        <taxon>Endopterygota</taxon>
        <taxon>Hymenoptera</taxon>
        <taxon>Apocrita</taxon>
        <taxon>Proctotrupomorpha</taxon>
        <taxon>Chalcidoidea</taxon>
        <taxon>Trichogrammatidae</taxon>
        <taxon>Trichogramma</taxon>
    </lineage>
</organism>
<gene>
    <name evidence="1" type="ORF">TBRA_LOCUS879</name>
</gene>
<reference evidence="1 2" key="1">
    <citation type="submission" date="2020-02" db="EMBL/GenBank/DDBJ databases">
        <authorList>
            <person name="Ferguson B K."/>
        </authorList>
    </citation>
    <scope>NUCLEOTIDE SEQUENCE [LARGE SCALE GENOMIC DNA]</scope>
</reference>